<dbReference type="InterPro" id="IPR005183">
    <property type="entry name" value="DUF305_CopM-like"/>
</dbReference>
<feature type="transmembrane region" description="Helical" evidence="1">
    <location>
        <begin position="69"/>
        <end position="86"/>
    </location>
</feature>
<organism evidence="3">
    <name type="scientific">marine sediment metagenome</name>
    <dbReference type="NCBI Taxonomy" id="412755"/>
    <lineage>
        <taxon>unclassified sequences</taxon>
        <taxon>metagenomes</taxon>
        <taxon>ecological metagenomes</taxon>
    </lineage>
</organism>
<gene>
    <name evidence="3" type="ORF">LCGC14_0393630</name>
</gene>
<evidence type="ECO:0000259" key="2">
    <source>
        <dbReference type="Pfam" id="PF03713"/>
    </source>
</evidence>
<keyword evidence="1" id="KW-0472">Membrane</keyword>
<evidence type="ECO:0000256" key="1">
    <source>
        <dbReference type="SAM" id="Phobius"/>
    </source>
</evidence>
<comment type="caution">
    <text evidence="3">The sequence shown here is derived from an EMBL/GenBank/DDBJ whole genome shotgun (WGS) entry which is preliminary data.</text>
</comment>
<sequence>MNMSYWRFGAMVATSTIIMFGVMYLNTYAFEHVFWSETRAWMALVMGPVMAVVMLSFMLNMYQKKMMNIAIYGGSALLFVAALWLVRSQATVGDAEYMKAMIPHHSIAIMTSERAQITDPRVRKLADDIIEAQRREIAEMKYLIRDLERAD</sequence>
<dbReference type="Pfam" id="PF03713">
    <property type="entry name" value="DUF305"/>
    <property type="match status" value="1"/>
</dbReference>
<accession>A0A0F9VKX3</accession>
<feature type="transmembrane region" description="Helical" evidence="1">
    <location>
        <begin position="5"/>
        <end position="25"/>
    </location>
</feature>
<protein>
    <recommendedName>
        <fullName evidence="2">DUF305 domain-containing protein</fullName>
    </recommendedName>
</protein>
<dbReference type="EMBL" id="LAZR01000331">
    <property type="protein sequence ID" value="KKN74151.1"/>
    <property type="molecule type" value="Genomic_DNA"/>
</dbReference>
<reference evidence="3" key="1">
    <citation type="journal article" date="2015" name="Nature">
        <title>Complex archaea that bridge the gap between prokaryotes and eukaryotes.</title>
        <authorList>
            <person name="Spang A."/>
            <person name="Saw J.H."/>
            <person name="Jorgensen S.L."/>
            <person name="Zaremba-Niedzwiedzka K."/>
            <person name="Martijn J."/>
            <person name="Lind A.E."/>
            <person name="van Eijk R."/>
            <person name="Schleper C."/>
            <person name="Guy L."/>
            <person name="Ettema T.J."/>
        </authorList>
    </citation>
    <scope>NUCLEOTIDE SEQUENCE</scope>
</reference>
<feature type="transmembrane region" description="Helical" evidence="1">
    <location>
        <begin position="40"/>
        <end position="62"/>
    </location>
</feature>
<keyword evidence="1" id="KW-1133">Transmembrane helix</keyword>
<dbReference type="AlphaFoldDB" id="A0A0F9VKX3"/>
<evidence type="ECO:0000313" key="3">
    <source>
        <dbReference type="EMBL" id="KKN74151.1"/>
    </source>
</evidence>
<keyword evidence="1" id="KW-0812">Transmembrane</keyword>
<proteinExistence type="predicted"/>
<dbReference type="Gene3D" id="1.20.1260.10">
    <property type="match status" value="1"/>
</dbReference>
<name>A0A0F9VKX3_9ZZZZ</name>
<dbReference type="InterPro" id="IPR012347">
    <property type="entry name" value="Ferritin-like"/>
</dbReference>
<feature type="domain" description="DUF305" evidence="2">
    <location>
        <begin position="94"/>
        <end position="143"/>
    </location>
</feature>